<feature type="region of interest" description="Disordered" evidence="2">
    <location>
        <begin position="191"/>
        <end position="214"/>
    </location>
</feature>
<dbReference type="RefSeq" id="XP_066652928.1">
    <property type="nucleotide sequence ID" value="XM_066800931.1"/>
</dbReference>
<reference evidence="3 4" key="1">
    <citation type="submission" date="2024-04" db="EMBL/GenBank/DDBJ databases">
        <title>Phyllosticta paracitricarpa is synonymous to the EU quarantine fungus P. citricarpa based on phylogenomic analyses.</title>
        <authorList>
            <consortium name="Lawrence Berkeley National Laboratory"/>
            <person name="Van ingen-buijs V.A."/>
            <person name="Van westerhoven A.C."/>
            <person name="Haridas S."/>
            <person name="Skiadas P."/>
            <person name="Martin F."/>
            <person name="Groenewald J.Z."/>
            <person name="Crous P.W."/>
            <person name="Seidl M.F."/>
        </authorList>
    </citation>
    <scope>NUCLEOTIDE SEQUENCE [LARGE SCALE GENOMIC DNA]</scope>
    <source>
        <strain evidence="3 4">CPC 17464</strain>
    </source>
</reference>
<evidence type="ECO:0000313" key="3">
    <source>
        <dbReference type="EMBL" id="KAK7533889.1"/>
    </source>
</evidence>
<feature type="compositionally biased region" description="Polar residues" evidence="2">
    <location>
        <begin position="355"/>
        <end position="378"/>
    </location>
</feature>
<comment type="caution">
    <text evidence="3">The sequence shown here is derived from an EMBL/GenBank/DDBJ whole genome shotgun (WGS) entry which is preliminary data.</text>
</comment>
<sequence>MRPVAPSPSVIVPINTMDSRTSAAQDLLAMAQEERLHSAARLLSDSQDTLSTHSASQKTERDKFSSPVPAASSITPPPSSQVAPVVPAMRTSVRTPTPPTPVLSSPPPTSRTSTQLSGPALSFTTDQINGAAAEELRDMVGELLIALREARTSAAHHKLQYNMLSIDSAEAQNRMAVELAMAQREVEVLQQSDERRRNTTTTTAISPPASQDPAVATANSAVLTEMTRHLQAVQSENEELRGMLDQSKRVTEKREGEIASLMEQNERLRGRIRKNRDHLNGMLGDVYEGNSPVSVTGTPRYPTTPRSRNRAHAVADPGRERQAFEALLLADQMLSGKTTTAPTTPNKPKGRVSHTRGSQSLSSLPTTPNRTSAPTGSQPTVVVPRTPPTFHAINRPSQTTSAAPVAIPRRRESTDSTITASSVGENVVNESDKDTEIIESQASQMASSMLRRTPQHFTSSASPHASQSHSQPQRLTSGSMQTKLFGHVKKPGVGRPSLEKEKRGISSVDDHHDGRTPAKRGRTEAGIGLGIGGMSGSPRQR</sequence>
<feature type="compositionally biased region" description="Pro residues" evidence="2">
    <location>
        <begin position="96"/>
        <end position="109"/>
    </location>
</feature>
<dbReference type="GeneID" id="92033837"/>
<feature type="region of interest" description="Disordered" evidence="2">
    <location>
        <begin position="39"/>
        <end position="121"/>
    </location>
</feature>
<evidence type="ECO:0000313" key="4">
    <source>
        <dbReference type="Proteomes" id="UP001360953"/>
    </source>
</evidence>
<feature type="compositionally biased region" description="Basic and acidic residues" evidence="2">
    <location>
        <begin position="497"/>
        <end position="516"/>
    </location>
</feature>
<feature type="compositionally biased region" description="Polar residues" evidence="2">
    <location>
        <begin position="44"/>
        <end position="57"/>
    </location>
</feature>
<dbReference type="Proteomes" id="UP001360953">
    <property type="component" value="Unassembled WGS sequence"/>
</dbReference>
<feature type="compositionally biased region" description="Polar residues" evidence="2">
    <location>
        <begin position="473"/>
        <end position="482"/>
    </location>
</feature>
<feature type="region of interest" description="Disordered" evidence="2">
    <location>
        <begin position="287"/>
        <end position="318"/>
    </location>
</feature>
<evidence type="ECO:0000256" key="2">
    <source>
        <dbReference type="SAM" id="MobiDB-lite"/>
    </source>
</evidence>
<name>A0ABR1LF91_9PEZI</name>
<proteinExistence type="predicted"/>
<organism evidence="3 4">
    <name type="scientific">Phyllosticta citribraziliensis</name>
    <dbReference type="NCBI Taxonomy" id="989973"/>
    <lineage>
        <taxon>Eukaryota</taxon>
        <taxon>Fungi</taxon>
        <taxon>Dikarya</taxon>
        <taxon>Ascomycota</taxon>
        <taxon>Pezizomycotina</taxon>
        <taxon>Dothideomycetes</taxon>
        <taxon>Dothideomycetes incertae sedis</taxon>
        <taxon>Botryosphaeriales</taxon>
        <taxon>Phyllostictaceae</taxon>
        <taxon>Phyllosticta</taxon>
    </lineage>
</organism>
<protein>
    <submittedName>
        <fullName evidence="3">Uncharacterized protein</fullName>
    </submittedName>
</protein>
<feature type="compositionally biased region" description="Low complexity" evidence="2">
    <location>
        <begin position="459"/>
        <end position="472"/>
    </location>
</feature>
<evidence type="ECO:0000256" key="1">
    <source>
        <dbReference type="SAM" id="Coils"/>
    </source>
</evidence>
<gene>
    <name evidence="3" type="ORF">J3D65DRAFT_631683</name>
</gene>
<keyword evidence="1" id="KW-0175">Coiled coil</keyword>
<feature type="compositionally biased region" description="Low complexity" evidence="2">
    <location>
        <begin position="337"/>
        <end position="347"/>
    </location>
</feature>
<feature type="coiled-coil region" evidence="1">
    <location>
        <begin position="223"/>
        <end position="250"/>
    </location>
</feature>
<feature type="region of interest" description="Disordered" evidence="2">
    <location>
        <begin position="335"/>
        <end position="417"/>
    </location>
</feature>
<feature type="compositionally biased region" description="Low complexity" evidence="2">
    <location>
        <begin position="65"/>
        <end position="95"/>
    </location>
</feature>
<dbReference type="EMBL" id="JBBPEH010000009">
    <property type="protein sequence ID" value="KAK7533889.1"/>
    <property type="molecule type" value="Genomic_DNA"/>
</dbReference>
<feature type="region of interest" description="Disordered" evidence="2">
    <location>
        <begin position="450"/>
        <end position="541"/>
    </location>
</feature>
<keyword evidence="4" id="KW-1185">Reference proteome</keyword>
<accession>A0ABR1LF91</accession>